<reference evidence="1 2" key="1">
    <citation type="submission" date="2016-07" db="EMBL/GenBank/DDBJ databases">
        <title>Pervasive Adenine N6-methylation of Active Genes in Fungi.</title>
        <authorList>
            <consortium name="DOE Joint Genome Institute"/>
            <person name="Mondo S.J."/>
            <person name="Dannebaum R.O."/>
            <person name="Kuo R.C."/>
            <person name="Labutti K."/>
            <person name="Haridas S."/>
            <person name="Kuo A."/>
            <person name="Salamov A."/>
            <person name="Ahrendt S.R."/>
            <person name="Lipzen A."/>
            <person name="Sullivan W."/>
            <person name="Andreopoulos W.B."/>
            <person name="Clum A."/>
            <person name="Lindquist E."/>
            <person name="Daum C."/>
            <person name="Ramamoorthy G.K."/>
            <person name="Gryganskyi A."/>
            <person name="Culley D."/>
            <person name="Magnuson J.K."/>
            <person name="James T.Y."/>
            <person name="O'Malley M.A."/>
            <person name="Stajich J.E."/>
            <person name="Spatafora J.W."/>
            <person name="Visel A."/>
            <person name="Grigoriev I.V."/>
        </authorList>
    </citation>
    <scope>NUCLEOTIDE SEQUENCE [LARGE SCALE GENOMIC DNA]</scope>
    <source>
        <strain evidence="1 2">68-887.2</strain>
    </source>
</reference>
<dbReference type="AlphaFoldDB" id="A0A1Y2BD87"/>
<name>A0A1Y2BD87_9TREE</name>
<sequence length="228" mass="26951">MHILQDEVSRVIKEIWACAVLWFGIGPIRSWKRIRCLNKLVERELSIKEKLINTWSTGDCPPVSPGEEESMVHFDDLEDLLQVSRDRDWDWQTDIWALHYSLNDVNMELPVVIKIQWGISITDQDAQKTYDIVSVLCTRTNIKFNEGHHNIEGHQCNEYKYDVWWLIVILHRIWPDLIKSQMNPTYEYMPRWHRRSIEDVARCRDMFQKCQVGVSQGGIGEREIVPTS</sequence>
<gene>
    <name evidence="1" type="ORF">BCR39DRAFT_504125</name>
</gene>
<organism evidence="1 2">
    <name type="scientific">Naematelia encephala</name>
    <dbReference type="NCBI Taxonomy" id="71784"/>
    <lineage>
        <taxon>Eukaryota</taxon>
        <taxon>Fungi</taxon>
        <taxon>Dikarya</taxon>
        <taxon>Basidiomycota</taxon>
        <taxon>Agaricomycotina</taxon>
        <taxon>Tremellomycetes</taxon>
        <taxon>Tremellales</taxon>
        <taxon>Naemateliaceae</taxon>
        <taxon>Naematelia</taxon>
    </lineage>
</organism>
<comment type="caution">
    <text evidence="1">The sequence shown here is derived from an EMBL/GenBank/DDBJ whole genome shotgun (WGS) entry which is preliminary data.</text>
</comment>
<dbReference type="InParanoid" id="A0A1Y2BD87"/>
<dbReference type="Proteomes" id="UP000193986">
    <property type="component" value="Unassembled WGS sequence"/>
</dbReference>
<proteinExistence type="predicted"/>
<evidence type="ECO:0000313" key="2">
    <source>
        <dbReference type="Proteomes" id="UP000193986"/>
    </source>
</evidence>
<protein>
    <submittedName>
        <fullName evidence="1">Uncharacterized protein</fullName>
    </submittedName>
</protein>
<keyword evidence="2" id="KW-1185">Reference proteome</keyword>
<accession>A0A1Y2BD87</accession>
<dbReference type="EMBL" id="MCFC01000008">
    <property type="protein sequence ID" value="ORY32792.1"/>
    <property type="molecule type" value="Genomic_DNA"/>
</dbReference>
<evidence type="ECO:0000313" key="1">
    <source>
        <dbReference type="EMBL" id="ORY32792.1"/>
    </source>
</evidence>